<dbReference type="SMART" id="SM00382">
    <property type="entry name" value="AAA"/>
    <property type="match status" value="2"/>
</dbReference>
<feature type="domain" description="ABC transporter" evidence="9">
    <location>
        <begin position="2"/>
        <end position="246"/>
    </location>
</feature>
<proteinExistence type="inferred from homology"/>
<evidence type="ECO:0000259" key="9">
    <source>
        <dbReference type="PROSITE" id="PS50893"/>
    </source>
</evidence>
<feature type="region of interest" description="Disordered" evidence="8">
    <location>
        <begin position="520"/>
        <end position="545"/>
    </location>
</feature>
<dbReference type="InterPro" id="IPR032781">
    <property type="entry name" value="ABC_tran_Xtn"/>
</dbReference>
<keyword evidence="1" id="KW-1003">Cell membrane</keyword>
<organism evidence="10 11">
    <name type="scientific">Sulfurirhabdus autotrophica</name>
    <dbReference type="NCBI Taxonomy" id="1706046"/>
    <lineage>
        <taxon>Bacteria</taxon>
        <taxon>Pseudomonadati</taxon>
        <taxon>Pseudomonadota</taxon>
        <taxon>Betaproteobacteria</taxon>
        <taxon>Nitrosomonadales</taxon>
        <taxon>Sulfuricellaceae</taxon>
        <taxon>Sulfurirhabdus</taxon>
    </lineage>
</organism>
<feature type="domain" description="ABC transporter" evidence="9">
    <location>
        <begin position="313"/>
        <end position="527"/>
    </location>
</feature>
<dbReference type="Gene3D" id="3.40.50.300">
    <property type="entry name" value="P-loop containing nucleotide triphosphate hydrolases"/>
    <property type="match status" value="2"/>
</dbReference>
<evidence type="ECO:0000256" key="4">
    <source>
        <dbReference type="ARBA" id="ARBA00022840"/>
    </source>
</evidence>
<evidence type="ECO:0000256" key="7">
    <source>
        <dbReference type="SAM" id="Coils"/>
    </source>
</evidence>
<dbReference type="PANTHER" id="PTHR19211:SF14">
    <property type="entry name" value="ATP-BINDING CASSETTE SUB-FAMILY F MEMBER 1"/>
    <property type="match status" value="1"/>
</dbReference>
<evidence type="ECO:0000313" key="11">
    <source>
        <dbReference type="Proteomes" id="UP000295367"/>
    </source>
</evidence>
<dbReference type="PROSITE" id="PS00211">
    <property type="entry name" value="ABC_TRANSPORTER_1"/>
    <property type="match status" value="2"/>
</dbReference>
<dbReference type="InterPro" id="IPR050611">
    <property type="entry name" value="ABCF"/>
</dbReference>
<evidence type="ECO:0000256" key="6">
    <source>
        <dbReference type="ARBA" id="ARBA00069073"/>
    </source>
</evidence>
<dbReference type="Pfam" id="PF12848">
    <property type="entry name" value="ABC_tran_Xtn"/>
    <property type="match status" value="1"/>
</dbReference>
<dbReference type="Pfam" id="PF00005">
    <property type="entry name" value="ABC_tran"/>
    <property type="match status" value="2"/>
</dbReference>
<dbReference type="AlphaFoldDB" id="A0A4R3YFP2"/>
<dbReference type="EMBL" id="SMCO01000001">
    <property type="protein sequence ID" value="TCV90801.1"/>
    <property type="molecule type" value="Genomic_DNA"/>
</dbReference>
<keyword evidence="11" id="KW-1185">Reference proteome</keyword>
<keyword evidence="1" id="KW-0472">Membrane</keyword>
<dbReference type="PANTHER" id="PTHR19211">
    <property type="entry name" value="ATP-BINDING TRANSPORT PROTEIN-RELATED"/>
    <property type="match status" value="1"/>
</dbReference>
<keyword evidence="2" id="KW-0677">Repeat</keyword>
<dbReference type="OrthoDB" id="9762051at2"/>
<evidence type="ECO:0000256" key="2">
    <source>
        <dbReference type="ARBA" id="ARBA00022737"/>
    </source>
</evidence>
<evidence type="ECO:0000256" key="1">
    <source>
        <dbReference type="ARBA" id="ARBA00022475"/>
    </source>
</evidence>
<keyword evidence="7" id="KW-0175">Coiled coil</keyword>
<reference evidence="10 11" key="1">
    <citation type="submission" date="2019-03" db="EMBL/GenBank/DDBJ databases">
        <title>Genomic Encyclopedia of Type Strains, Phase IV (KMG-IV): sequencing the most valuable type-strain genomes for metagenomic binning, comparative biology and taxonomic classification.</title>
        <authorList>
            <person name="Goeker M."/>
        </authorList>
    </citation>
    <scope>NUCLEOTIDE SEQUENCE [LARGE SCALE GENOMIC DNA]</scope>
    <source>
        <strain evidence="10 11">DSM 100309</strain>
    </source>
</reference>
<dbReference type="Proteomes" id="UP000295367">
    <property type="component" value="Unassembled WGS sequence"/>
</dbReference>
<dbReference type="SUPFAM" id="SSF52540">
    <property type="entry name" value="P-loop containing nucleoside triphosphate hydrolases"/>
    <property type="match status" value="2"/>
</dbReference>
<evidence type="ECO:0000313" key="10">
    <source>
        <dbReference type="EMBL" id="TCV90801.1"/>
    </source>
</evidence>
<dbReference type="CDD" id="cd03221">
    <property type="entry name" value="ABCF_EF-3"/>
    <property type="match status" value="2"/>
</dbReference>
<dbReference type="RefSeq" id="WP_124947313.1">
    <property type="nucleotide sequence ID" value="NZ_BHVT01000073.1"/>
</dbReference>
<dbReference type="FunFam" id="3.40.50.300:FF:000011">
    <property type="entry name" value="Putative ABC transporter ATP-binding component"/>
    <property type="match status" value="1"/>
</dbReference>
<evidence type="ECO:0000256" key="8">
    <source>
        <dbReference type="SAM" id="MobiDB-lite"/>
    </source>
</evidence>
<evidence type="ECO:0000256" key="3">
    <source>
        <dbReference type="ARBA" id="ARBA00022741"/>
    </source>
</evidence>
<dbReference type="InterPro" id="IPR003439">
    <property type="entry name" value="ABC_transporter-like_ATP-bd"/>
</dbReference>
<accession>A0A4R3YFP2</accession>
<comment type="similarity">
    <text evidence="5">Belongs to the ABC transporter superfamily. ABCF family. YheS subfamily.</text>
</comment>
<evidence type="ECO:0000256" key="5">
    <source>
        <dbReference type="ARBA" id="ARBA00061571"/>
    </source>
</evidence>
<feature type="coiled-coil region" evidence="7">
    <location>
        <begin position="558"/>
        <end position="585"/>
    </location>
</feature>
<keyword evidence="3" id="KW-0547">Nucleotide-binding</keyword>
<dbReference type="InterPro" id="IPR017871">
    <property type="entry name" value="ABC_transporter-like_CS"/>
</dbReference>
<protein>
    <recommendedName>
        <fullName evidence="6">Probable ATP-binding protein YheS</fullName>
    </recommendedName>
</protein>
<dbReference type="FunFam" id="3.40.50.300:FF:002053">
    <property type="entry name" value="ABC transporter ATP-binding protein"/>
    <property type="match status" value="1"/>
</dbReference>
<keyword evidence="4 10" id="KW-0067">ATP-binding</keyword>
<dbReference type="GO" id="GO:0016887">
    <property type="term" value="F:ATP hydrolysis activity"/>
    <property type="evidence" value="ECO:0007669"/>
    <property type="project" value="InterPro"/>
</dbReference>
<name>A0A4R3YFP2_9PROT</name>
<dbReference type="PROSITE" id="PS50893">
    <property type="entry name" value="ABC_TRANSPORTER_2"/>
    <property type="match status" value="2"/>
</dbReference>
<dbReference type="GO" id="GO:0005524">
    <property type="term" value="F:ATP binding"/>
    <property type="evidence" value="ECO:0007669"/>
    <property type="project" value="UniProtKB-KW"/>
</dbReference>
<dbReference type="InterPro" id="IPR003593">
    <property type="entry name" value="AAA+_ATPase"/>
</dbReference>
<feature type="compositionally biased region" description="Basic and acidic residues" evidence="8">
    <location>
        <begin position="534"/>
        <end position="545"/>
    </location>
</feature>
<gene>
    <name evidence="10" type="ORF">EDC63_101775</name>
</gene>
<dbReference type="InterPro" id="IPR027417">
    <property type="entry name" value="P-loop_NTPase"/>
</dbReference>
<sequence length="637" mass="71292">MISLRKLSLQRGSKILFDNIDLTIHAGQKIGVTGANGSGKSTLFALFRGEIHSDKGDLDMPSRLEIAHVAQETPALDVSAIDFVLDGDRELREVEAALRQAEDAHNGELIAELHARFDNIEGYSAKSRAARMLHGLGFSPEQFDKPVAVFSGGWRMRLNLAQALMCRSDLLLLDEPTNHLDLDAVLWLEQWLKSYPGTLLLISHDRDFLDNTVNAIAHVEHQQITLYTGNYADFERQRAARLALQQSAFEKQQREVAHLHSYIDRFRASATKARQAQSRIKALERMEMIAAAHVDSPFYFSFRAAESTPNPVIRLEEVSAGYADNPILKGINFSLEAGARIGLLGANGAGKSTLIKTLAGELPVVAGKRIEGKDLRIGYFAQHQLEQLRPEESPLQHLQRLDSSARESELRNFLGGFNFRGEAALGPVAPFSGGEKSRLALALLIWQRPNLLLLDEPTNHLDLEMRHALTLALQDYEGALVVVSHDRHLLRATTDRFLLTANGVVSPFDGDLDDYRRWRAEQSSAEPASNGGDKSQEVDRKARKRVEAEERNRLAVLRKPIEAKIKKLEKEIESYTAEKTRLDSLLADADIYLDEKKELLKTSLMQQAKVTEQLHQAEEAWLEQHAALEEILLPETQ</sequence>
<comment type="caution">
    <text evidence="10">The sequence shown here is derived from an EMBL/GenBank/DDBJ whole genome shotgun (WGS) entry which is preliminary data.</text>
</comment>